<dbReference type="EMBL" id="BAAAQR010000003">
    <property type="protein sequence ID" value="GAA2142063.1"/>
    <property type="molecule type" value="Genomic_DNA"/>
</dbReference>
<dbReference type="Gene3D" id="3.60.10.10">
    <property type="entry name" value="Endonuclease/exonuclease/phosphatase"/>
    <property type="match status" value="1"/>
</dbReference>
<dbReference type="InterPro" id="IPR051547">
    <property type="entry name" value="TDP2-like"/>
</dbReference>
<dbReference type="InterPro" id="IPR036691">
    <property type="entry name" value="Endo/exonu/phosph_ase_sf"/>
</dbReference>
<dbReference type="RefSeq" id="WP_344149274.1">
    <property type="nucleotide sequence ID" value="NZ_BAAAQR010000003.1"/>
</dbReference>
<evidence type="ECO:0000256" key="1">
    <source>
        <dbReference type="ARBA" id="ARBA00001936"/>
    </source>
</evidence>
<name>A0ABN2ZGY4_9ACTN</name>
<keyword evidence="12" id="KW-1185">Reference proteome</keyword>
<reference evidence="11 12" key="1">
    <citation type="journal article" date="2019" name="Int. J. Syst. Evol. Microbiol.">
        <title>The Global Catalogue of Microorganisms (GCM) 10K type strain sequencing project: providing services to taxonomists for standard genome sequencing and annotation.</title>
        <authorList>
            <consortium name="The Broad Institute Genomics Platform"/>
            <consortium name="The Broad Institute Genome Sequencing Center for Infectious Disease"/>
            <person name="Wu L."/>
            <person name="Ma J."/>
        </authorList>
    </citation>
    <scope>NUCLEOTIDE SEQUENCE [LARGE SCALE GENOMIC DNA]</scope>
    <source>
        <strain evidence="11 12">JCM 16022</strain>
    </source>
</reference>
<dbReference type="Proteomes" id="UP001501771">
    <property type="component" value="Unassembled WGS sequence"/>
</dbReference>
<evidence type="ECO:0000256" key="2">
    <source>
        <dbReference type="ARBA" id="ARBA00001946"/>
    </source>
</evidence>
<keyword evidence="8" id="KW-0234">DNA repair</keyword>
<evidence type="ECO:0000256" key="9">
    <source>
        <dbReference type="SAM" id="SignalP"/>
    </source>
</evidence>
<keyword evidence="3" id="KW-0540">Nuclease</keyword>
<keyword evidence="5" id="KW-0227">DNA damage</keyword>
<feature type="domain" description="Endonuclease/exonuclease/phosphatase" evidence="10">
    <location>
        <begin position="84"/>
        <end position="373"/>
    </location>
</feature>
<proteinExistence type="predicted"/>
<dbReference type="PANTHER" id="PTHR15822:SF4">
    <property type="entry name" value="TYROSYL-DNA PHOSPHODIESTERASE 2"/>
    <property type="match status" value="1"/>
</dbReference>
<protein>
    <recommendedName>
        <fullName evidence="10">Endonuclease/exonuclease/phosphatase domain-containing protein</fullName>
    </recommendedName>
</protein>
<evidence type="ECO:0000256" key="4">
    <source>
        <dbReference type="ARBA" id="ARBA00022723"/>
    </source>
</evidence>
<evidence type="ECO:0000259" key="10">
    <source>
        <dbReference type="Pfam" id="PF03372"/>
    </source>
</evidence>
<evidence type="ECO:0000256" key="8">
    <source>
        <dbReference type="ARBA" id="ARBA00023204"/>
    </source>
</evidence>
<accession>A0ABN2ZGY4</accession>
<evidence type="ECO:0000256" key="7">
    <source>
        <dbReference type="ARBA" id="ARBA00022842"/>
    </source>
</evidence>
<evidence type="ECO:0000256" key="3">
    <source>
        <dbReference type="ARBA" id="ARBA00022722"/>
    </source>
</evidence>
<sequence length="389" mass="40835">MRFRTRARLAVASLLTVAVAIAIPGSVQSASADAGSGGRGGELTVMTQNLYLGSSLDPALVPDQTPEDFVRAVAQIYGTAVFTNFPKRAEAIADTIDAQEPDLIGLQEVTRWIAQPLVAGANPPSYDFLAILQAALQKRGLDYSVAAVSENADIGPAPLVAPGFGCDAFTDPTKPNCVVKLQDRDVILVNDDTAGLVVKDSQSGDYATQQTFPVPSLPGTPPAPPVSFARGWAYIDATYNATKFRFVTTHLEVEGFPTVQEAQAREFLAGPAKTGGAVIATGDFNSDAEPAPTDTNTTTYTDLTKSWFKDAWAVNGGANGDTCCQNSTLTNPVSQLKTRIDLILTHGPVRTQSAEVVNDELISNTPPLWASDHAGVVATLSLPGSSGAN</sequence>
<evidence type="ECO:0000256" key="5">
    <source>
        <dbReference type="ARBA" id="ARBA00022763"/>
    </source>
</evidence>
<dbReference type="Pfam" id="PF03372">
    <property type="entry name" value="Exo_endo_phos"/>
    <property type="match status" value="1"/>
</dbReference>
<feature type="signal peptide" evidence="9">
    <location>
        <begin position="1"/>
        <end position="22"/>
    </location>
</feature>
<gene>
    <name evidence="11" type="ORF">GCM10009844_12890</name>
</gene>
<evidence type="ECO:0000313" key="11">
    <source>
        <dbReference type="EMBL" id="GAA2142063.1"/>
    </source>
</evidence>
<evidence type="ECO:0000313" key="12">
    <source>
        <dbReference type="Proteomes" id="UP001501771"/>
    </source>
</evidence>
<dbReference type="PANTHER" id="PTHR15822">
    <property type="entry name" value="TRAF AND TNF RECEPTOR-ASSOCIATED PROTEIN"/>
    <property type="match status" value="1"/>
</dbReference>
<organism evidence="11 12">
    <name type="scientific">Nocardioides koreensis</name>
    <dbReference type="NCBI Taxonomy" id="433651"/>
    <lineage>
        <taxon>Bacteria</taxon>
        <taxon>Bacillati</taxon>
        <taxon>Actinomycetota</taxon>
        <taxon>Actinomycetes</taxon>
        <taxon>Propionibacteriales</taxon>
        <taxon>Nocardioidaceae</taxon>
        <taxon>Nocardioides</taxon>
    </lineage>
</organism>
<dbReference type="InterPro" id="IPR005135">
    <property type="entry name" value="Endo/exonuclease/phosphatase"/>
</dbReference>
<comment type="caution">
    <text evidence="11">The sequence shown here is derived from an EMBL/GenBank/DDBJ whole genome shotgun (WGS) entry which is preliminary data.</text>
</comment>
<keyword evidence="7" id="KW-0460">Magnesium</keyword>
<dbReference type="SUPFAM" id="SSF56219">
    <property type="entry name" value="DNase I-like"/>
    <property type="match status" value="1"/>
</dbReference>
<feature type="chain" id="PRO_5047238068" description="Endonuclease/exonuclease/phosphatase domain-containing protein" evidence="9">
    <location>
        <begin position="23"/>
        <end position="389"/>
    </location>
</feature>
<comment type="cofactor">
    <cofactor evidence="2">
        <name>Mg(2+)</name>
        <dbReference type="ChEBI" id="CHEBI:18420"/>
    </cofactor>
</comment>
<keyword evidence="9" id="KW-0732">Signal</keyword>
<keyword evidence="6" id="KW-0378">Hydrolase</keyword>
<evidence type="ECO:0000256" key="6">
    <source>
        <dbReference type="ARBA" id="ARBA00022801"/>
    </source>
</evidence>
<comment type="cofactor">
    <cofactor evidence="1">
        <name>Mn(2+)</name>
        <dbReference type="ChEBI" id="CHEBI:29035"/>
    </cofactor>
</comment>
<keyword evidence="4" id="KW-0479">Metal-binding</keyword>